<dbReference type="PROSITE" id="PS50006">
    <property type="entry name" value="FHA_DOMAIN"/>
    <property type="match status" value="1"/>
</dbReference>
<dbReference type="AlphaFoldDB" id="A0A806K0I3"/>
<keyword evidence="1" id="KW-1133">Transmembrane helix</keyword>
<feature type="transmembrane region" description="Helical" evidence="1">
    <location>
        <begin position="49"/>
        <end position="70"/>
    </location>
</feature>
<dbReference type="EMBL" id="JQ844222">
    <property type="protein sequence ID" value="AGS53138.1"/>
    <property type="molecule type" value="Genomic_DNA"/>
</dbReference>
<dbReference type="Gene3D" id="2.60.200.20">
    <property type="match status" value="1"/>
</dbReference>
<organism evidence="3">
    <name type="scientific">uncultured bacterium contig00040</name>
    <dbReference type="NCBI Taxonomy" id="1181528"/>
    <lineage>
        <taxon>Bacteria</taxon>
        <taxon>environmental samples</taxon>
    </lineage>
</organism>
<dbReference type="Pfam" id="PF00498">
    <property type="entry name" value="FHA"/>
    <property type="match status" value="1"/>
</dbReference>
<reference evidence="3" key="1">
    <citation type="submission" date="2012-03" db="EMBL/GenBank/DDBJ databases">
        <title>Functional metagenomics reveals considerable lignocellulase gene clusters in the gut microbiome of a wood-feeding higher termite.</title>
        <authorList>
            <person name="Liu N."/>
        </authorList>
    </citation>
    <scope>NUCLEOTIDE SEQUENCE</scope>
</reference>
<keyword evidence="1" id="KW-0472">Membrane</keyword>
<keyword evidence="1" id="KW-0812">Transmembrane</keyword>
<proteinExistence type="predicted"/>
<feature type="transmembrane region" description="Helical" evidence="1">
    <location>
        <begin position="108"/>
        <end position="128"/>
    </location>
</feature>
<dbReference type="SUPFAM" id="SSF49879">
    <property type="entry name" value="SMAD/FHA domain"/>
    <property type="match status" value="1"/>
</dbReference>
<evidence type="ECO:0000256" key="1">
    <source>
        <dbReference type="SAM" id="Phobius"/>
    </source>
</evidence>
<dbReference type="SMART" id="SM00240">
    <property type="entry name" value="FHA"/>
    <property type="match status" value="1"/>
</dbReference>
<evidence type="ECO:0000313" key="3">
    <source>
        <dbReference type="EMBL" id="AGS53138.1"/>
    </source>
</evidence>
<dbReference type="CDD" id="cd00060">
    <property type="entry name" value="FHA"/>
    <property type="match status" value="1"/>
</dbReference>
<protein>
    <recommendedName>
        <fullName evidence="2">FHA domain-containing protein</fullName>
    </recommendedName>
</protein>
<feature type="domain" description="FHA" evidence="2">
    <location>
        <begin position="276"/>
        <end position="329"/>
    </location>
</feature>
<feature type="transmembrane region" description="Helical" evidence="1">
    <location>
        <begin position="134"/>
        <end position="154"/>
    </location>
</feature>
<dbReference type="InterPro" id="IPR008984">
    <property type="entry name" value="SMAD_FHA_dom_sf"/>
</dbReference>
<evidence type="ECO:0000259" key="2">
    <source>
        <dbReference type="PROSITE" id="PS50006"/>
    </source>
</evidence>
<accession>A0A806K0I3</accession>
<dbReference type="InterPro" id="IPR000253">
    <property type="entry name" value="FHA_dom"/>
</dbReference>
<name>A0A806K0I3_9BACT</name>
<sequence length="356" mass="38559">MGGYTNIISKLGDLDLGDLGDLGGLGDLLGGLGDLGALGRALEVLGKLVPFYSVIFVILGIGILVSHYVLNSLTVRNIGRKAGLTKDWMAFVPFTRAVYRLQTIGEKAWKMFFLEYWGLYAFLISWFFDLFNNSTMTIFGGVLAALFALAQLAYRIYYRHKFCKTFGIKSELAISIVTGWGTMPWGIAPLTKNIDTLIAFTPLLDYQGQQAAASLTQAIRQQPQQLPNLQYAPPAAPVGAPAYGPAPAAASGQCSLTGMSGMYAGQNIPMAPNDELLIGRDATMANIILDQNADKVSRKHCGIRYDAGRGVYMVTDYSSNGTFIDGGSRLVANVPTAMQRGTVIALGNRENRFRLN</sequence>